<feature type="compositionally biased region" description="Polar residues" evidence="1">
    <location>
        <begin position="34"/>
        <end position="43"/>
    </location>
</feature>
<protein>
    <submittedName>
        <fullName evidence="2">Genomic scaffold, ProqFM164S03</fullName>
    </submittedName>
</protein>
<dbReference type="Proteomes" id="UP000030686">
    <property type="component" value="Unassembled WGS sequence"/>
</dbReference>
<sequence>MDGPPWQPVRHGNAGRGEANDDLVECHNRRKTNGKPTENGTTC</sequence>
<accession>W6QJ42</accession>
<evidence type="ECO:0000256" key="1">
    <source>
        <dbReference type="SAM" id="MobiDB-lite"/>
    </source>
</evidence>
<name>W6QJ42_PENRF</name>
<evidence type="ECO:0000313" key="3">
    <source>
        <dbReference type="Proteomes" id="UP000030686"/>
    </source>
</evidence>
<reference evidence="2" key="1">
    <citation type="journal article" date="2014" name="Nat. Commun.">
        <title>Multiple recent horizontal transfers of a large genomic region in cheese making fungi.</title>
        <authorList>
            <person name="Cheeseman K."/>
            <person name="Ropars J."/>
            <person name="Renault P."/>
            <person name="Dupont J."/>
            <person name="Gouzy J."/>
            <person name="Branca A."/>
            <person name="Abraham A.L."/>
            <person name="Ceppi M."/>
            <person name="Conseiller E."/>
            <person name="Debuchy R."/>
            <person name="Malagnac F."/>
            <person name="Goarin A."/>
            <person name="Silar P."/>
            <person name="Lacoste S."/>
            <person name="Sallet E."/>
            <person name="Bensimon A."/>
            <person name="Giraud T."/>
            <person name="Brygoo Y."/>
        </authorList>
    </citation>
    <scope>NUCLEOTIDE SEQUENCE [LARGE SCALE GENOMIC DNA]</scope>
    <source>
        <strain evidence="2">FM164</strain>
    </source>
</reference>
<gene>
    <name evidence="2" type="ORF">PROQFM164_S03g000958</name>
</gene>
<proteinExistence type="predicted"/>
<keyword evidence="3" id="KW-1185">Reference proteome</keyword>
<evidence type="ECO:0000313" key="2">
    <source>
        <dbReference type="EMBL" id="CDM34234.1"/>
    </source>
</evidence>
<organism evidence="2 3">
    <name type="scientific">Penicillium roqueforti (strain FM164)</name>
    <dbReference type="NCBI Taxonomy" id="1365484"/>
    <lineage>
        <taxon>Eukaryota</taxon>
        <taxon>Fungi</taxon>
        <taxon>Dikarya</taxon>
        <taxon>Ascomycota</taxon>
        <taxon>Pezizomycotina</taxon>
        <taxon>Eurotiomycetes</taxon>
        <taxon>Eurotiomycetidae</taxon>
        <taxon>Eurotiales</taxon>
        <taxon>Aspergillaceae</taxon>
        <taxon>Penicillium</taxon>
    </lineage>
</organism>
<feature type="region of interest" description="Disordered" evidence="1">
    <location>
        <begin position="1"/>
        <end position="43"/>
    </location>
</feature>
<dbReference type="EMBL" id="HG792017">
    <property type="protein sequence ID" value="CDM34234.1"/>
    <property type="molecule type" value="Genomic_DNA"/>
</dbReference>
<dbReference type="AlphaFoldDB" id="W6QJ42"/>